<protein>
    <submittedName>
        <fullName evidence="1">Malto-oligosyltrehalose synthase</fullName>
        <ecNumber evidence="1">5.4.99.15</ecNumber>
    </submittedName>
</protein>
<dbReference type="EC" id="5.4.99.15" evidence="1"/>
<proteinExistence type="predicted"/>
<organism evidence="1">
    <name type="scientific">uncultured Chloroflexia bacterium</name>
    <dbReference type="NCBI Taxonomy" id="1672391"/>
    <lineage>
        <taxon>Bacteria</taxon>
        <taxon>Bacillati</taxon>
        <taxon>Chloroflexota</taxon>
        <taxon>Chloroflexia</taxon>
        <taxon>environmental samples</taxon>
    </lineage>
</organism>
<keyword evidence="1" id="KW-0413">Isomerase</keyword>
<feature type="non-terminal residue" evidence="1">
    <location>
        <position position="47"/>
    </location>
</feature>
<accession>A0A6J4I721</accession>
<name>A0A6J4I721_9CHLR</name>
<sequence length="47" mass="5032">CCRTISTGTLVRSAYYSRSFLRHCGCLPKASSPPASATGRWGEHDGS</sequence>
<dbReference type="GO" id="GO:0047470">
    <property type="term" value="F:(1,4)-alpha-D-glucan 1-alpha-D-glucosylmutase activity"/>
    <property type="evidence" value="ECO:0007669"/>
    <property type="project" value="UniProtKB-EC"/>
</dbReference>
<feature type="non-terminal residue" evidence="1">
    <location>
        <position position="1"/>
    </location>
</feature>
<dbReference type="AlphaFoldDB" id="A0A6J4I721"/>
<evidence type="ECO:0000313" key="1">
    <source>
        <dbReference type="EMBL" id="CAA9242833.1"/>
    </source>
</evidence>
<reference evidence="1" key="1">
    <citation type="submission" date="2020-02" db="EMBL/GenBank/DDBJ databases">
        <authorList>
            <person name="Meier V. D."/>
        </authorList>
    </citation>
    <scope>NUCLEOTIDE SEQUENCE</scope>
    <source>
        <strain evidence="1">AVDCRST_MAG26</strain>
    </source>
</reference>
<dbReference type="EMBL" id="CADCTK010000353">
    <property type="protein sequence ID" value="CAA9242833.1"/>
    <property type="molecule type" value="Genomic_DNA"/>
</dbReference>
<gene>
    <name evidence="1" type="ORF">AVDCRST_MAG26-1526</name>
</gene>